<dbReference type="OrthoDB" id="2444174at2759"/>
<accession>A0A9P3H711</accession>
<proteinExistence type="predicted"/>
<feature type="compositionally biased region" description="Low complexity" evidence="1">
    <location>
        <begin position="244"/>
        <end position="253"/>
    </location>
</feature>
<feature type="compositionally biased region" description="Low complexity" evidence="1">
    <location>
        <begin position="340"/>
        <end position="349"/>
    </location>
</feature>
<organism evidence="3 4">
    <name type="scientific">Entomortierella parvispora</name>
    <dbReference type="NCBI Taxonomy" id="205924"/>
    <lineage>
        <taxon>Eukaryota</taxon>
        <taxon>Fungi</taxon>
        <taxon>Fungi incertae sedis</taxon>
        <taxon>Mucoromycota</taxon>
        <taxon>Mortierellomycotina</taxon>
        <taxon>Mortierellomycetes</taxon>
        <taxon>Mortierellales</taxon>
        <taxon>Mortierellaceae</taxon>
        <taxon>Entomortierella</taxon>
    </lineage>
</organism>
<sequence>MSAMRISHCRALQPVQRTICPNRPLLRPLSRSLATSSSSITEGAEGNTNSSNSNSSDTATAAGKENDSPSTTDSTTLAANPAAITNDGSSANQAKEDFYKKFNLKPSVEVGIRASRREKKKRLQMEQEAQLNQTSQTGAEKIHRLFEKLQLGKDTTSRNTTSSSHGLREGAAGAATTATTPESAETAKKVTESWKFLFDEGDLKETSKKEEGKADSPSTSPAEMLDTIPGGSNLFPTISDHRLASTSSATSDSATEREGDSTTMTSDGRVSLDRWKDPRLKSAERDAFKALFSSLFEKKPVNRDNPGSRVQSLFSNFNRTGVEHTLDDNNNESLLGSGDGTISSETSSTENEDPMQVLRRQVESLSKRVDPIYLERKPKTSSFQVMESTVGPQDWMNKDATLPQENSLFASIRDENKVAIRMRKELEDKQQDIVKVKEFVDELISPYVEKTLSSTNSSGQVKPSVVSLDALLSQAILAASSARLGASELGSRVEPQSQDRPLHPWLGNALVEHTRRQGLSVFIRAVRTESFKALIKCRWDSWQDAAGCLEVLKEMQRSGALIDAETKSIVRAMSRELEVASPAPSVLDEHGLVQYGWGEEEQARSLHEMSQIVDSAQDDRELTSEMRRWARRSTDASHYSSSSKPGGSSRSARR</sequence>
<feature type="region of interest" description="Disordered" evidence="1">
    <location>
        <begin position="324"/>
        <end position="355"/>
    </location>
</feature>
<feature type="region of interest" description="Disordered" evidence="1">
    <location>
        <begin position="148"/>
        <end position="187"/>
    </location>
</feature>
<feature type="compositionally biased region" description="Polar residues" evidence="1">
    <location>
        <begin position="68"/>
        <end position="78"/>
    </location>
</feature>
<gene>
    <name evidence="3" type="ORF">EMPS_03313</name>
</gene>
<reference evidence="3" key="2">
    <citation type="journal article" date="2022" name="Microbiol. Resour. Announc.">
        <title>Whole-Genome Sequence of Entomortierella parvispora E1425, a Mucoromycotan Fungus Associated with Burkholderiaceae-Related Endosymbiotic Bacteria.</title>
        <authorList>
            <person name="Herlambang A."/>
            <person name="Guo Y."/>
            <person name="Takashima Y."/>
            <person name="Narisawa K."/>
            <person name="Ohta H."/>
            <person name="Nishizawa T."/>
        </authorList>
    </citation>
    <scope>NUCLEOTIDE SEQUENCE</scope>
    <source>
        <strain evidence="3">E1425</strain>
    </source>
</reference>
<keyword evidence="4" id="KW-1185">Reference proteome</keyword>
<dbReference type="InterPro" id="IPR043837">
    <property type="entry name" value="Mtf2-like_C"/>
</dbReference>
<feature type="compositionally biased region" description="Low complexity" evidence="1">
    <location>
        <begin position="47"/>
        <end position="62"/>
    </location>
</feature>
<dbReference type="Proteomes" id="UP000827284">
    <property type="component" value="Unassembled WGS sequence"/>
</dbReference>
<evidence type="ECO:0000259" key="2">
    <source>
        <dbReference type="Pfam" id="PF19189"/>
    </source>
</evidence>
<dbReference type="EMBL" id="BQFW01000004">
    <property type="protein sequence ID" value="GJJ70963.1"/>
    <property type="molecule type" value="Genomic_DNA"/>
</dbReference>
<feature type="region of interest" description="Disordered" evidence="1">
    <location>
        <begin position="31"/>
        <end position="91"/>
    </location>
</feature>
<feature type="compositionally biased region" description="Low complexity" evidence="1">
    <location>
        <begin position="169"/>
        <end position="184"/>
    </location>
</feature>
<feature type="region of interest" description="Disordered" evidence="1">
    <location>
        <begin position="629"/>
        <end position="654"/>
    </location>
</feature>
<feature type="compositionally biased region" description="Low complexity" evidence="1">
    <location>
        <begin position="637"/>
        <end position="654"/>
    </location>
</feature>
<evidence type="ECO:0000256" key="1">
    <source>
        <dbReference type="SAM" id="MobiDB-lite"/>
    </source>
</evidence>
<protein>
    <recommendedName>
        <fullName evidence="2">Mtf2-like C-terminal domain-containing protein</fullName>
    </recommendedName>
</protein>
<feature type="compositionally biased region" description="Polar residues" evidence="1">
    <location>
        <begin position="153"/>
        <end position="165"/>
    </location>
</feature>
<evidence type="ECO:0000313" key="4">
    <source>
        <dbReference type="Proteomes" id="UP000827284"/>
    </source>
</evidence>
<feature type="compositionally biased region" description="Basic and acidic residues" evidence="1">
    <location>
        <begin position="205"/>
        <end position="214"/>
    </location>
</feature>
<name>A0A9P3H711_9FUNG</name>
<reference evidence="3" key="1">
    <citation type="submission" date="2021-11" db="EMBL/GenBank/DDBJ databases">
        <authorList>
            <person name="Herlambang A."/>
            <person name="Guo Y."/>
            <person name="Takashima Y."/>
            <person name="Nishizawa T."/>
        </authorList>
    </citation>
    <scope>NUCLEOTIDE SEQUENCE</scope>
    <source>
        <strain evidence="3">E1425</strain>
    </source>
</reference>
<evidence type="ECO:0000313" key="3">
    <source>
        <dbReference type="EMBL" id="GJJ70963.1"/>
    </source>
</evidence>
<dbReference type="Pfam" id="PF19189">
    <property type="entry name" value="Mtf2"/>
    <property type="match status" value="1"/>
</dbReference>
<feature type="region of interest" description="Disordered" evidence="1">
    <location>
        <begin position="205"/>
        <end position="269"/>
    </location>
</feature>
<dbReference type="GO" id="GO:0005739">
    <property type="term" value="C:mitochondrion"/>
    <property type="evidence" value="ECO:0007669"/>
    <property type="project" value="InterPro"/>
</dbReference>
<feature type="domain" description="Mtf2-like C-terminal" evidence="2">
    <location>
        <begin position="503"/>
        <end position="619"/>
    </location>
</feature>
<dbReference type="AlphaFoldDB" id="A0A9P3H711"/>
<comment type="caution">
    <text evidence="3">The sequence shown here is derived from an EMBL/GenBank/DDBJ whole genome shotgun (WGS) entry which is preliminary data.</text>
</comment>